<gene>
    <name evidence="1" type="ORF">LEP1GSC188_2408</name>
</gene>
<dbReference type="AlphaFoldDB" id="M3EL16"/>
<evidence type="ECO:0000313" key="2">
    <source>
        <dbReference type="Proteomes" id="UP000011770"/>
    </source>
</evidence>
<dbReference type="EMBL" id="AHOR02000031">
    <property type="protein sequence ID" value="EMF81728.1"/>
    <property type="molecule type" value="Genomic_DNA"/>
</dbReference>
<accession>M3EL16</accession>
<proteinExistence type="predicted"/>
<name>M3EL16_9LEPT</name>
<comment type="caution">
    <text evidence="1">The sequence shown here is derived from an EMBL/GenBank/DDBJ whole genome shotgun (WGS) entry which is preliminary data.</text>
</comment>
<dbReference type="Proteomes" id="UP000011770">
    <property type="component" value="Unassembled WGS sequence"/>
</dbReference>
<protein>
    <submittedName>
        <fullName evidence="1">Uncharacterized protein</fullName>
    </submittedName>
</protein>
<sequence>MGFVVRKQFVLVLLFCFLVTFDCIASKKKRIRSINNFSVGF</sequence>
<evidence type="ECO:0000313" key="1">
    <source>
        <dbReference type="EMBL" id="EMF81728.1"/>
    </source>
</evidence>
<reference evidence="1 2" key="1">
    <citation type="submission" date="2013-01" db="EMBL/GenBank/DDBJ databases">
        <authorList>
            <person name="Harkins D.M."/>
            <person name="Durkin A.S."/>
            <person name="Brinkac L.M."/>
            <person name="Haft D.H."/>
            <person name="Selengut J.D."/>
            <person name="Sanka R."/>
            <person name="DePew J."/>
            <person name="Purushe J."/>
            <person name="Tulsiani S.M."/>
            <person name="Graham G.C."/>
            <person name="Burns M.-A."/>
            <person name="Dohnt M.F."/>
            <person name="Smythe L.D."/>
            <person name="McKay D.B."/>
            <person name="Craig S.B."/>
            <person name="Vinetz J.M."/>
            <person name="Sutton G.G."/>
            <person name="Nierman W.C."/>
            <person name="Fouts D.E."/>
        </authorList>
    </citation>
    <scope>NUCLEOTIDE SEQUENCE [LARGE SCALE GENOMIC DNA]</scope>
    <source>
        <strain evidence="1 2">LT2116</strain>
    </source>
</reference>
<organism evidence="1 2">
    <name type="scientific">Leptospira weilii serovar Topaz str. LT2116</name>
    <dbReference type="NCBI Taxonomy" id="1088540"/>
    <lineage>
        <taxon>Bacteria</taxon>
        <taxon>Pseudomonadati</taxon>
        <taxon>Spirochaetota</taxon>
        <taxon>Spirochaetia</taxon>
        <taxon>Leptospirales</taxon>
        <taxon>Leptospiraceae</taxon>
        <taxon>Leptospira</taxon>
    </lineage>
</organism>